<dbReference type="SUPFAM" id="SSF51905">
    <property type="entry name" value="FAD/NAD(P)-binding domain"/>
    <property type="match status" value="1"/>
</dbReference>
<dbReference type="PANTHER" id="PTHR11632">
    <property type="entry name" value="SUCCINATE DEHYDROGENASE 2 FLAVOPROTEIN SUBUNIT"/>
    <property type="match status" value="1"/>
</dbReference>
<dbReference type="Gene3D" id="3.90.700.10">
    <property type="entry name" value="Succinate dehydrogenase/fumarate reductase flavoprotein, catalytic domain"/>
    <property type="match status" value="1"/>
</dbReference>
<dbReference type="SUPFAM" id="SSF46977">
    <property type="entry name" value="Succinate dehydrogenase/fumarate reductase flavoprotein C-terminal domain"/>
    <property type="match status" value="1"/>
</dbReference>
<keyword evidence="1" id="KW-0285">Flavoprotein</keyword>
<dbReference type="Pfam" id="PF00890">
    <property type="entry name" value="FAD_binding_2"/>
    <property type="match status" value="1"/>
</dbReference>
<dbReference type="STRING" id="37658.SAMN05661086_00707"/>
<feature type="domain" description="FAD-dependent oxidoreductase 2 FAD-binding" evidence="4">
    <location>
        <begin position="2"/>
        <end position="381"/>
    </location>
</feature>
<dbReference type="InterPro" id="IPR030664">
    <property type="entry name" value="SdhA/FrdA/AprA"/>
</dbReference>
<evidence type="ECO:0000313" key="7">
    <source>
        <dbReference type="Proteomes" id="UP000199659"/>
    </source>
</evidence>
<evidence type="ECO:0000259" key="5">
    <source>
        <dbReference type="Pfam" id="PF02910"/>
    </source>
</evidence>
<evidence type="ECO:0000256" key="1">
    <source>
        <dbReference type="ARBA" id="ARBA00022630"/>
    </source>
</evidence>
<keyword evidence="7" id="KW-1185">Reference proteome</keyword>
<protein>
    <submittedName>
        <fullName evidence="6">Succinate dehydrogenase / fumarate reductase flavoprotein subunit</fullName>
    </submittedName>
</protein>
<dbReference type="Proteomes" id="UP000199659">
    <property type="component" value="Unassembled WGS sequence"/>
</dbReference>
<dbReference type="InterPro" id="IPR015939">
    <property type="entry name" value="Fum_Rdtase/Succ_DH_flav-like_C"/>
</dbReference>
<keyword evidence="2" id="KW-0560">Oxidoreductase</keyword>
<dbReference type="GO" id="GO:0000104">
    <property type="term" value="F:succinate dehydrogenase activity"/>
    <property type="evidence" value="ECO:0007669"/>
    <property type="project" value="TreeGrafter"/>
</dbReference>
<dbReference type="InterPro" id="IPR037099">
    <property type="entry name" value="Fum_R/Succ_DH_flav-like_C_sf"/>
</dbReference>
<proteinExistence type="predicted"/>
<dbReference type="GO" id="GO:0005886">
    <property type="term" value="C:plasma membrane"/>
    <property type="evidence" value="ECO:0007669"/>
    <property type="project" value="TreeGrafter"/>
</dbReference>
<dbReference type="InterPro" id="IPR027477">
    <property type="entry name" value="Succ_DH/fumarate_Rdtase_cat_sf"/>
</dbReference>
<evidence type="ECO:0000256" key="3">
    <source>
        <dbReference type="PIRSR" id="PIRSR630664-50"/>
    </source>
</evidence>
<evidence type="ECO:0000259" key="4">
    <source>
        <dbReference type="Pfam" id="PF00890"/>
    </source>
</evidence>
<dbReference type="Gene3D" id="1.20.58.100">
    <property type="entry name" value="Fumarate reductase/succinate dehydrogenase flavoprotein-like, C-terminal domain"/>
    <property type="match status" value="1"/>
</dbReference>
<reference evidence="6 7" key="1">
    <citation type="submission" date="2016-10" db="EMBL/GenBank/DDBJ databases">
        <authorList>
            <person name="de Groot N.N."/>
        </authorList>
    </citation>
    <scope>NUCLEOTIDE SEQUENCE [LARGE SCALE GENOMIC DNA]</scope>
    <source>
        <strain evidence="6 7">743A</strain>
    </source>
</reference>
<dbReference type="GO" id="GO:0009055">
    <property type="term" value="F:electron transfer activity"/>
    <property type="evidence" value="ECO:0007669"/>
    <property type="project" value="TreeGrafter"/>
</dbReference>
<dbReference type="GO" id="GO:0050660">
    <property type="term" value="F:flavin adenine dinucleotide binding"/>
    <property type="evidence" value="ECO:0007669"/>
    <property type="project" value="TreeGrafter"/>
</dbReference>
<dbReference type="Gene3D" id="3.50.50.60">
    <property type="entry name" value="FAD/NAD(P)-binding domain"/>
    <property type="match status" value="1"/>
</dbReference>
<accession>A0A1I6ID77</accession>
<feature type="active site" description="Proton acceptor" evidence="3">
    <location>
        <position position="279"/>
    </location>
</feature>
<dbReference type="PRINTS" id="PR00368">
    <property type="entry name" value="FADPNR"/>
</dbReference>
<name>A0A1I6ID77_9FIRM</name>
<dbReference type="GO" id="GO:0009061">
    <property type="term" value="P:anaerobic respiration"/>
    <property type="evidence" value="ECO:0007669"/>
    <property type="project" value="TreeGrafter"/>
</dbReference>
<dbReference type="InterPro" id="IPR003953">
    <property type="entry name" value="FAD-dep_OxRdtase_2_FAD-bd"/>
</dbReference>
<dbReference type="Pfam" id="PF02910">
    <property type="entry name" value="Succ_DH_flav_C"/>
    <property type="match status" value="1"/>
</dbReference>
<feature type="domain" description="Fumarate reductase/succinate dehydrogenase flavoprotein-like C-terminal" evidence="5">
    <location>
        <begin position="439"/>
        <end position="538"/>
    </location>
</feature>
<evidence type="ECO:0000313" key="6">
    <source>
        <dbReference type="EMBL" id="SFR64574.1"/>
    </source>
</evidence>
<dbReference type="SUPFAM" id="SSF56425">
    <property type="entry name" value="Succinate dehydrogenase/fumarate reductase flavoprotein, catalytic domain"/>
    <property type="match status" value="1"/>
</dbReference>
<gene>
    <name evidence="6" type="ORF">SAMN05661086_00707</name>
</gene>
<dbReference type="InterPro" id="IPR036188">
    <property type="entry name" value="FAD/NAD-bd_sf"/>
</dbReference>
<dbReference type="GO" id="GO:0033765">
    <property type="term" value="F:steroid dehydrogenase activity, acting on the CH-CH group of donors"/>
    <property type="evidence" value="ECO:0007669"/>
    <property type="project" value="UniProtKB-ARBA"/>
</dbReference>
<dbReference type="PANTHER" id="PTHR11632:SF53">
    <property type="entry name" value="SUCCINATE DEHYDROGENASE FLAVOPROTEIN SUBUNIT"/>
    <property type="match status" value="1"/>
</dbReference>
<organism evidence="6 7">
    <name type="scientific">Anaeromicropila populeti</name>
    <dbReference type="NCBI Taxonomy" id="37658"/>
    <lineage>
        <taxon>Bacteria</taxon>
        <taxon>Bacillati</taxon>
        <taxon>Bacillota</taxon>
        <taxon>Clostridia</taxon>
        <taxon>Lachnospirales</taxon>
        <taxon>Lachnospiraceae</taxon>
        <taxon>Anaeromicropila</taxon>
    </lineage>
</organism>
<evidence type="ECO:0000256" key="2">
    <source>
        <dbReference type="ARBA" id="ARBA00023002"/>
    </source>
</evidence>
<dbReference type="EMBL" id="FOYZ01000002">
    <property type="protein sequence ID" value="SFR64574.1"/>
    <property type="molecule type" value="Genomic_DNA"/>
</dbReference>
<sequence length="543" mass="61551">MVIIGSGLSGLTAAINLAKNNCNVILVSQMGSECTQSVMAAGGINASLNTKGENDSSEEHFKETIKSGMYLADSEAVWNMTENAEEVVRWLHSIGTAFNLDENYNIELRNFGGQKKKRTAFAMSNTGKQVMAALIEQTRRYELLGLIKRYPHHCFQEIILNEKMICIGCLIKDEYSDKIEVLYGKVVAASGGMNGLFGITTGSSLNTGVVTADLFFHGVKAANLEMIQYHPTTYRTQSRLFLISESARAEGGRLFIYRNNEKWYFLEEKYPQMKNLIARDELSLEIYNVCQEYNLEYVLLDMTQVCEEVFRSKLFGFVDSCIEFININPMTEYLPVYPAIHYFMGGIYVDSKHRTNIEGVYAIGECACQYHGANRLGGNSLLSTVYGGKIVAQAVLEDGNTEEVGTYSASYISQYIEKVQGIKEHPNYISINKLKKHKNEVMNQCMGIVRDEDRIEYAIGIIHDILKQTEQGYDPRADLYTQYMFYKEVILCLAMLYSARDRKESRGAHFRKDYPDSNDKHFRKTTVASYVNETIQIDFVDIN</sequence>
<dbReference type="AlphaFoldDB" id="A0A1I6ID77"/>